<protein>
    <submittedName>
        <fullName evidence="6">Glycosyltransferase family 15 protein</fullName>
    </submittedName>
</protein>
<evidence type="ECO:0000256" key="2">
    <source>
        <dbReference type="ARBA" id="ARBA00007677"/>
    </source>
</evidence>
<dbReference type="GO" id="GO:0016020">
    <property type="term" value="C:membrane"/>
    <property type="evidence" value="ECO:0007669"/>
    <property type="project" value="UniProtKB-SubCell"/>
</dbReference>
<dbReference type="GO" id="GO:0000026">
    <property type="term" value="F:alpha-1,2-mannosyltransferase activity"/>
    <property type="evidence" value="ECO:0007669"/>
    <property type="project" value="TreeGrafter"/>
</dbReference>
<dbReference type="GO" id="GO:0000032">
    <property type="term" value="P:cell wall mannoprotein biosynthetic process"/>
    <property type="evidence" value="ECO:0007669"/>
    <property type="project" value="TreeGrafter"/>
</dbReference>
<dbReference type="EMBL" id="KV454479">
    <property type="protein sequence ID" value="ODV61429.1"/>
    <property type="molecule type" value="Genomic_DNA"/>
</dbReference>
<dbReference type="FunFam" id="3.90.550.10:FF:000051">
    <property type="entry name" value="Alpha-1,2-mannosyltransferase (Ktr4)"/>
    <property type="match status" value="1"/>
</dbReference>
<dbReference type="AlphaFoldDB" id="A0A1D2VII1"/>
<dbReference type="GeneID" id="30966699"/>
<comment type="similarity">
    <text evidence="2">Belongs to the glycosyltransferase 15 family.</text>
</comment>
<dbReference type="SUPFAM" id="SSF53448">
    <property type="entry name" value="Nucleotide-diphospho-sugar transferases"/>
    <property type="match status" value="1"/>
</dbReference>
<evidence type="ECO:0000256" key="1">
    <source>
        <dbReference type="ARBA" id="ARBA00004606"/>
    </source>
</evidence>
<keyword evidence="5" id="KW-0735">Signal-anchor</keyword>
<dbReference type="Pfam" id="PF01793">
    <property type="entry name" value="Glyco_transf_15"/>
    <property type="match status" value="1"/>
</dbReference>
<keyword evidence="4 6" id="KW-0808">Transferase</keyword>
<keyword evidence="7" id="KW-1185">Reference proteome</keyword>
<dbReference type="FunCoup" id="A0A1D2VII1">
    <property type="interactions" value="39"/>
</dbReference>
<dbReference type="RefSeq" id="XP_020047736.1">
    <property type="nucleotide sequence ID" value="XM_020193063.1"/>
</dbReference>
<reference evidence="7" key="1">
    <citation type="submission" date="2016-05" db="EMBL/GenBank/DDBJ databases">
        <title>Comparative genomics of biotechnologically important yeasts.</title>
        <authorList>
            <consortium name="DOE Joint Genome Institute"/>
            <person name="Riley R."/>
            <person name="Haridas S."/>
            <person name="Wolfe K.H."/>
            <person name="Lopes M.R."/>
            <person name="Hittinger C.T."/>
            <person name="Goker M."/>
            <person name="Salamov A."/>
            <person name="Wisecaver J."/>
            <person name="Long T.M."/>
            <person name="Aerts A.L."/>
            <person name="Barry K."/>
            <person name="Choi C."/>
            <person name="Clum A."/>
            <person name="Coughlan A.Y."/>
            <person name="Deshpande S."/>
            <person name="Douglass A.P."/>
            <person name="Hanson S.J."/>
            <person name="Klenk H.-P."/>
            <person name="Labutti K."/>
            <person name="Lapidus A."/>
            <person name="Lindquist E."/>
            <person name="Lipzen A."/>
            <person name="Meier-Kolthoff J.P."/>
            <person name="Ohm R.A."/>
            <person name="Otillar R.P."/>
            <person name="Pangilinan J."/>
            <person name="Peng Y."/>
            <person name="Rokas A."/>
            <person name="Rosa C.A."/>
            <person name="Scheuner C."/>
            <person name="Sibirny A.A."/>
            <person name="Slot J.C."/>
            <person name="Stielow J.B."/>
            <person name="Sun H."/>
            <person name="Kurtzman C.P."/>
            <person name="Blackwell M."/>
            <person name="Grigoriev I.V."/>
            <person name="Jeffries T.W."/>
        </authorList>
    </citation>
    <scope>NUCLEOTIDE SEQUENCE [LARGE SCALE GENOMIC DNA]</scope>
    <source>
        <strain evidence="7">DSM 1968</strain>
    </source>
</reference>
<dbReference type="GO" id="GO:0006493">
    <property type="term" value="P:protein O-linked glycosylation"/>
    <property type="evidence" value="ECO:0007669"/>
    <property type="project" value="TreeGrafter"/>
</dbReference>
<dbReference type="Proteomes" id="UP000095038">
    <property type="component" value="Unassembled WGS sequence"/>
</dbReference>
<keyword evidence="5" id="KW-0812">Transmembrane</keyword>
<dbReference type="GO" id="GO:0006487">
    <property type="term" value="P:protein N-linked glycosylation"/>
    <property type="evidence" value="ECO:0007669"/>
    <property type="project" value="TreeGrafter"/>
</dbReference>
<proteinExistence type="inferred from homology"/>
<comment type="subcellular location">
    <subcellularLocation>
        <location evidence="1">Membrane</location>
        <topology evidence="1">Single-pass type II membrane protein</topology>
    </subcellularLocation>
</comment>
<dbReference type="Gene3D" id="3.90.550.10">
    <property type="entry name" value="Spore Coat Polysaccharide Biosynthesis Protein SpsA, Chain A"/>
    <property type="match status" value="1"/>
</dbReference>
<dbReference type="InParanoid" id="A0A1D2VII1"/>
<keyword evidence="3" id="KW-0328">Glycosyltransferase</keyword>
<evidence type="ECO:0000313" key="6">
    <source>
        <dbReference type="EMBL" id="ODV61429.1"/>
    </source>
</evidence>
<name>A0A1D2VII1_9ASCO</name>
<evidence type="ECO:0000256" key="3">
    <source>
        <dbReference type="ARBA" id="ARBA00022676"/>
    </source>
</evidence>
<evidence type="ECO:0000256" key="5">
    <source>
        <dbReference type="ARBA" id="ARBA00022968"/>
    </source>
</evidence>
<sequence>MNNYIPSIGNWTNYFYNDYTYNRTSSYPPNIITNLDQPKNTSISKIIHNPELDLKLDYIDSDGQLNELFFRRFRHHNEYPQYSTKDILNQNLDVYETYLNNEILEPKVSNLVRPPDEIDQYERANATFISLVRNSELQGIISAMKEVEKKFNKNFNYPWTFLNDREFTKKFIEKVQKNTNAECHFIRIPSHLWDKPFNIDSNREKEGIKYLINENIQYANKISYHNMCRFYSGNFYNIDHLKNFKYYWRIEPSTSYFTKINYDVFKFMELNKKTYGFTISLYDSPQSVHTLWNATINFLKQNLHYINKNPALDWLLYDLQNPHHNAITSGYSTCHFWSNFEIADMDFFRSKPYTEYFNYLDNEGGFYYERWGDAPVHSLGLALFEDKSKIHWFRDIGYKHFPYFNCPNNPDCEGCEKGSFSEYANLNDQNCLPTWIKYEMTDEQLNLY</sequence>
<dbReference type="InterPro" id="IPR002685">
    <property type="entry name" value="Glyco_trans_15"/>
</dbReference>
<dbReference type="PANTHER" id="PTHR31121">
    <property type="entry name" value="ALPHA-1,2 MANNOSYLTRANSFERASE KTR1"/>
    <property type="match status" value="1"/>
</dbReference>
<evidence type="ECO:0000256" key="4">
    <source>
        <dbReference type="ARBA" id="ARBA00022679"/>
    </source>
</evidence>
<dbReference type="OrthoDB" id="439943at2759"/>
<organism evidence="6 7">
    <name type="scientific">Ascoidea rubescens DSM 1968</name>
    <dbReference type="NCBI Taxonomy" id="1344418"/>
    <lineage>
        <taxon>Eukaryota</taxon>
        <taxon>Fungi</taxon>
        <taxon>Dikarya</taxon>
        <taxon>Ascomycota</taxon>
        <taxon>Saccharomycotina</taxon>
        <taxon>Saccharomycetes</taxon>
        <taxon>Ascoideaceae</taxon>
        <taxon>Ascoidea</taxon>
    </lineage>
</organism>
<gene>
    <name evidence="6" type="ORF">ASCRUDRAFT_75447</name>
</gene>
<evidence type="ECO:0000313" key="7">
    <source>
        <dbReference type="Proteomes" id="UP000095038"/>
    </source>
</evidence>
<dbReference type="InterPro" id="IPR029044">
    <property type="entry name" value="Nucleotide-diphossugar_trans"/>
</dbReference>
<dbReference type="STRING" id="1344418.A0A1D2VII1"/>
<accession>A0A1D2VII1</accession>
<dbReference type="PANTHER" id="PTHR31121:SF7">
    <property type="entry name" value="MANNOSYLTRANSFERASE KTR4-RELATED"/>
    <property type="match status" value="1"/>
</dbReference>
<dbReference type="GO" id="GO:0005794">
    <property type="term" value="C:Golgi apparatus"/>
    <property type="evidence" value="ECO:0007669"/>
    <property type="project" value="TreeGrafter"/>
</dbReference>